<feature type="domain" description="Integrase catalytic" evidence="3">
    <location>
        <begin position="182"/>
        <end position="351"/>
    </location>
</feature>
<proteinExistence type="predicted"/>
<evidence type="ECO:0000313" key="4">
    <source>
        <dbReference type="EMBL" id="KAF9418629.1"/>
    </source>
</evidence>
<feature type="region of interest" description="Disordered" evidence="2">
    <location>
        <begin position="477"/>
        <end position="523"/>
    </location>
</feature>
<dbReference type="InterPro" id="IPR036397">
    <property type="entry name" value="RNaseH_sf"/>
</dbReference>
<keyword evidence="5" id="KW-1185">Reference proteome</keyword>
<name>A0A835GM43_SPOEX</name>
<evidence type="ECO:0000259" key="3">
    <source>
        <dbReference type="PROSITE" id="PS50994"/>
    </source>
</evidence>
<feature type="compositionally biased region" description="Low complexity" evidence="2">
    <location>
        <begin position="483"/>
        <end position="496"/>
    </location>
</feature>
<dbReference type="Gene3D" id="1.10.340.70">
    <property type="match status" value="1"/>
</dbReference>
<gene>
    <name evidence="4" type="ORF">HW555_004595</name>
</gene>
<feature type="compositionally biased region" description="Acidic residues" evidence="2">
    <location>
        <begin position="498"/>
        <end position="512"/>
    </location>
</feature>
<dbReference type="PANTHER" id="PTHR37984:SF5">
    <property type="entry name" value="PROTEIN NYNRIN-LIKE"/>
    <property type="match status" value="1"/>
</dbReference>
<dbReference type="PANTHER" id="PTHR37984">
    <property type="entry name" value="PROTEIN CBG26694"/>
    <property type="match status" value="1"/>
</dbReference>
<dbReference type="EMBL" id="JACKWZ010000052">
    <property type="protein sequence ID" value="KAF9418629.1"/>
    <property type="molecule type" value="Genomic_DNA"/>
</dbReference>
<dbReference type="InterPro" id="IPR001584">
    <property type="entry name" value="Integrase_cat-core"/>
</dbReference>
<accession>A0A835GM43</accession>
<protein>
    <recommendedName>
        <fullName evidence="1">RNA-directed DNA polymerase</fullName>
        <ecNumber evidence="1">2.7.7.49</ecNumber>
    </recommendedName>
</protein>
<dbReference type="InterPro" id="IPR041588">
    <property type="entry name" value="Integrase_H2C2"/>
</dbReference>
<dbReference type="Pfam" id="PF00665">
    <property type="entry name" value="rve"/>
    <property type="match status" value="1"/>
</dbReference>
<dbReference type="GO" id="GO:0003676">
    <property type="term" value="F:nucleic acid binding"/>
    <property type="evidence" value="ECO:0007669"/>
    <property type="project" value="InterPro"/>
</dbReference>
<evidence type="ECO:0000256" key="1">
    <source>
        <dbReference type="ARBA" id="ARBA00012493"/>
    </source>
</evidence>
<dbReference type="InterPro" id="IPR012337">
    <property type="entry name" value="RNaseH-like_sf"/>
</dbReference>
<sequence length="523" mass="58915">MNTPIIVGTDVLNRDGVTYIRTKHSQYLAHATHSISAVSTVRPVEPSDINTPLQERPLNWAQIAQAADNETQELLQKLMDGSLDSRRYLCKNDLLYYRYSPVGEESRLLCFIPKGHRLSLLRIFHDEHEHIGAEKTMNLILKHFWFPGLKQFVSKYTSHCLVCMSKKRVPRASRQPITSWEKPDEPFNTIHVDVLGPLPESNGFKFVLVLVDAFTKFCLLYALYRQDTTELKRVFENAISLFGVPKLLVCDRGRMFEASSFTGWVVELGCDIHYVTPEMHHANGQVERYVRTVLNLIRVESDNKNTTWSDALCKIQLVLNITKQKTTQLSALNLLIGSDATTPVIRALIRDVAVENAQPNREAWREMRRDRARGLLKKNQAKQDSYVNRQRRPPRTFQVNDCVFVIKYSQSTGKLDSGMRGPYRVIKVLPSGRYELKLLGGARGKTTQAAAQYMVLWKGEWCPESCAAFFENAEDGDDNDEIAGPSLEPAALSSAADETGDVTEDPAGDVPEDGAQSGEAVLG</sequence>
<dbReference type="SUPFAM" id="SSF53098">
    <property type="entry name" value="Ribonuclease H-like"/>
    <property type="match status" value="1"/>
</dbReference>
<dbReference type="GO" id="GO:0003964">
    <property type="term" value="F:RNA-directed DNA polymerase activity"/>
    <property type="evidence" value="ECO:0007669"/>
    <property type="project" value="UniProtKB-EC"/>
</dbReference>
<dbReference type="EC" id="2.7.7.49" evidence="1"/>
<comment type="caution">
    <text evidence="4">The sequence shown here is derived from an EMBL/GenBank/DDBJ whole genome shotgun (WGS) entry which is preliminary data.</text>
</comment>
<dbReference type="Proteomes" id="UP000648187">
    <property type="component" value="Unassembled WGS sequence"/>
</dbReference>
<dbReference type="AlphaFoldDB" id="A0A835GM43"/>
<dbReference type="PROSITE" id="PS50994">
    <property type="entry name" value="INTEGRASE"/>
    <property type="match status" value="1"/>
</dbReference>
<organism evidence="4 5">
    <name type="scientific">Spodoptera exigua</name>
    <name type="common">Beet armyworm</name>
    <name type="synonym">Noctua fulgens</name>
    <dbReference type="NCBI Taxonomy" id="7107"/>
    <lineage>
        <taxon>Eukaryota</taxon>
        <taxon>Metazoa</taxon>
        <taxon>Ecdysozoa</taxon>
        <taxon>Arthropoda</taxon>
        <taxon>Hexapoda</taxon>
        <taxon>Insecta</taxon>
        <taxon>Pterygota</taxon>
        <taxon>Neoptera</taxon>
        <taxon>Endopterygota</taxon>
        <taxon>Lepidoptera</taxon>
        <taxon>Glossata</taxon>
        <taxon>Ditrysia</taxon>
        <taxon>Noctuoidea</taxon>
        <taxon>Noctuidae</taxon>
        <taxon>Amphipyrinae</taxon>
        <taxon>Spodoptera</taxon>
    </lineage>
</organism>
<reference evidence="4" key="1">
    <citation type="submission" date="2020-08" db="EMBL/GenBank/DDBJ databases">
        <title>Spodoptera exigua strain:BAW_Kor-Di-RS1 Genome sequencing and assembly.</title>
        <authorList>
            <person name="Kim J."/>
            <person name="Nam H.Y."/>
            <person name="Kwon M."/>
            <person name="Choi J.H."/>
            <person name="Cho S.R."/>
            <person name="Kim G.-H."/>
        </authorList>
    </citation>
    <scope>NUCLEOTIDE SEQUENCE</scope>
    <source>
        <strain evidence="4">BAW_Kor-Di-RS1</strain>
        <tissue evidence="4">Whole-body</tissue>
    </source>
</reference>
<evidence type="ECO:0000256" key="2">
    <source>
        <dbReference type="SAM" id="MobiDB-lite"/>
    </source>
</evidence>
<dbReference type="Gene3D" id="3.30.420.10">
    <property type="entry name" value="Ribonuclease H-like superfamily/Ribonuclease H"/>
    <property type="match status" value="1"/>
</dbReference>
<dbReference type="GO" id="GO:0015074">
    <property type="term" value="P:DNA integration"/>
    <property type="evidence" value="ECO:0007669"/>
    <property type="project" value="InterPro"/>
</dbReference>
<evidence type="ECO:0000313" key="5">
    <source>
        <dbReference type="Proteomes" id="UP000648187"/>
    </source>
</evidence>
<dbReference type="Pfam" id="PF17921">
    <property type="entry name" value="Integrase_H2C2"/>
    <property type="match status" value="1"/>
</dbReference>
<dbReference type="InterPro" id="IPR050951">
    <property type="entry name" value="Retrovirus_Pol_polyprotein"/>
</dbReference>